<dbReference type="PROSITE" id="PS52050">
    <property type="entry name" value="WYL"/>
    <property type="match status" value="1"/>
</dbReference>
<keyword evidence="1" id="KW-0472">Membrane</keyword>
<keyword evidence="1" id="KW-0812">Transmembrane</keyword>
<evidence type="ECO:0000259" key="2">
    <source>
        <dbReference type="Pfam" id="PF13280"/>
    </source>
</evidence>
<reference evidence="3" key="1">
    <citation type="journal article" date="2020" name="mSystems">
        <title>Genome- and Community-Level Interaction Insights into Carbon Utilization and Element Cycling Functions of Hydrothermarchaeota in Hydrothermal Sediment.</title>
        <authorList>
            <person name="Zhou Z."/>
            <person name="Liu Y."/>
            <person name="Xu W."/>
            <person name="Pan J."/>
            <person name="Luo Z.H."/>
            <person name="Li M."/>
        </authorList>
    </citation>
    <scope>NUCLEOTIDE SEQUENCE [LARGE SCALE GENOMIC DNA]</scope>
    <source>
        <strain evidence="3">SpSt-200</strain>
    </source>
</reference>
<feature type="domain" description="WYL" evidence="2">
    <location>
        <begin position="92"/>
        <end position="150"/>
    </location>
</feature>
<comment type="caution">
    <text evidence="3">The sequence shown here is derived from an EMBL/GenBank/DDBJ whole genome shotgun (WGS) entry which is preliminary data.</text>
</comment>
<sequence length="170" mass="19088">MSKKPESLKTLMGGVAVIDLLILWYFDWSGGALVAALVLATFALSGWCIETIAYHRAVRETKSDIRASRPSRQRSSKSADGFVEGGLVLWQGQRRIRFAYRSFDTGESDREVTVRKVVSKGDSRRIYFNGYCHVRGEPRTFRVDRIKGLVVDSATGEMATFPQLFDLSSQ</sequence>
<feature type="transmembrane region" description="Helical" evidence="1">
    <location>
        <begin position="32"/>
        <end position="53"/>
    </location>
</feature>
<keyword evidence="1" id="KW-1133">Transmembrane helix</keyword>
<name>A0A7C2B9A5_9PSED</name>
<dbReference type="AlphaFoldDB" id="A0A7C2B9A5"/>
<dbReference type="EMBL" id="DSIN01000003">
    <property type="protein sequence ID" value="HEF24276.1"/>
    <property type="molecule type" value="Genomic_DNA"/>
</dbReference>
<protein>
    <submittedName>
        <fullName evidence="3">WYL domain-containing protein</fullName>
    </submittedName>
</protein>
<gene>
    <name evidence="3" type="ORF">ENP23_00670</name>
</gene>
<proteinExistence type="predicted"/>
<dbReference type="Pfam" id="PF13280">
    <property type="entry name" value="WYL"/>
    <property type="match status" value="1"/>
</dbReference>
<dbReference type="InterPro" id="IPR026881">
    <property type="entry name" value="WYL_dom"/>
</dbReference>
<evidence type="ECO:0000313" key="3">
    <source>
        <dbReference type="EMBL" id="HEF24276.1"/>
    </source>
</evidence>
<evidence type="ECO:0000256" key="1">
    <source>
        <dbReference type="SAM" id="Phobius"/>
    </source>
</evidence>
<feature type="transmembrane region" description="Helical" evidence="1">
    <location>
        <begin position="7"/>
        <end position="26"/>
    </location>
</feature>
<accession>A0A7C2B9A5</accession>
<organism evidence="3">
    <name type="scientific">Pseudomonas graminis</name>
    <dbReference type="NCBI Taxonomy" id="158627"/>
    <lineage>
        <taxon>Bacteria</taxon>
        <taxon>Pseudomonadati</taxon>
        <taxon>Pseudomonadota</taxon>
        <taxon>Gammaproteobacteria</taxon>
        <taxon>Pseudomonadales</taxon>
        <taxon>Pseudomonadaceae</taxon>
        <taxon>Pseudomonas</taxon>
    </lineage>
</organism>